<proteinExistence type="predicted"/>
<organism evidence="1 2">
    <name type="scientific">Rhizobium dioscoreae</name>
    <dbReference type="NCBI Taxonomy" id="2653122"/>
    <lineage>
        <taxon>Bacteria</taxon>
        <taxon>Pseudomonadati</taxon>
        <taxon>Pseudomonadota</taxon>
        <taxon>Alphaproteobacteria</taxon>
        <taxon>Hyphomicrobiales</taxon>
        <taxon>Rhizobiaceae</taxon>
        <taxon>Rhizobium/Agrobacterium group</taxon>
        <taxon>Rhizobium</taxon>
    </lineage>
</organism>
<accession>A0ABQ0Z5U0</accession>
<dbReference type="Proteomes" id="UP000390335">
    <property type="component" value="Unassembled WGS sequence"/>
</dbReference>
<sequence>MAEGCEIPWPFAASGQPKSLLKGRKISLHGSDRTMTDRDACTEQMIYVNDEESHP</sequence>
<gene>
    <name evidence="1" type="ORF">RsS93_35250</name>
</gene>
<comment type="caution">
    <text evidence="1">The sequence shown here is derived from an EMBL/GenBank/DDBJ whole genome shotgun (WGS) entry which is preliminary data.</text>
</comment>
<reference evidence="1 2" key="1">
    <citation type="journal article" date="2020" name="Genome Biol. Evol.">
        <title>Rhizobium dioscoreae sp. nov., a plant growth-promoting bacterium isolated from yam (Dioscorea species).</title>
        <authorList>
            <person name="Ouyabe M."/>
            <person name="Tanaka N."/>
            <person name="Shiwa Y."/>
            <person name="Fujita N."/>
            <person name="Kikuno H."/>
            <person name="Babil P."/>
            <person name="Shiwachi H."/>
        </authorList>
    </citation>
    <scope>NUCLEOTIDE SEQUENCE [LARGE SCALE GENOMIC DNA]</scope>
    <source>
        <strain evidence="1 2">S-93</strain>
    </source>
</reference>
<protein>
    <submittedName>
        <fullName evidence="1">Uncharacterized protein</fullName>
    </submittedName>
</protein>
<evidence type="ECO:0000313" key="2">
    <source>
        <dbReference type="Proteomes" id="UP000390335"/>
    </source>
</evidence>
<name>A0ABQ0Z5U0_9HYPH</name>
<keyword evidence="2" id="KW-1185">Reference proteome</keyword>
<dbReference type="EMBL" id="BLAJ01000004">
    <property type="protein sequence ID" value="GES50911.1"/>
    <property type="molecule type" value="Genomic_DNA"/>
</dbReference>
<evidence type="ECO:0000313" key="1">
    <source>
        <dbReference type="EMBL" id="GES50911.1"/>
    </source>
</evidence>